<comment type="similarity">
    <text evidence="3">Belongs to the peptidase M13 family.</text>
</comment>
<dbReference type="GO" id="GO:0046872">
    <property type="term" value="F:metal ion binding"/>
    <property type="evidence" value="ECO:0007669"/>
    <property type="project" value="UniProtKB-KW"/>
</dbReference>
<keyword evidence="4" id="KW-0645">Protease</keyword>
<dbReference type="AlphaFoldDB" id="A0AAV8VQ40"/>
<comment type="caution">
    <text evidence="11">The sequence shown here is derived from an EMBL/GenBank/DDBJ whole genome shotgun (WGS) entry which is preliminary data.</text>
</comment>
<dbReference type="SUPFAM" id="SSF55486">
    <property type="entry name" value="Metalloproteases ('zincins'), catalytic domain"/>
    <property type="match status" value="1"/>
</dbReference>
<evidence type="ECO:0000256" key="2">
    <source>
        <dbReference type="ARBA" id="ARBA00004401"/>
    </source>
</evidence>
<evidence type="ECO:0000256" key="5">
    <source>
        <dbReference type="ARBA" id="ARBA00022723"/>
    </source>
</evidence>
<evidence type="ECO:0000313" key="12">
    <source>
        <dbReference type="Proteomes" id="UP001159042"/>
    </source>
</evidence>
<keyword evidence="5" id="KW-0479">Metal-binding</keyword>
<dbReference type="Gene3D" id="3.40.390.10">
    <property type="entry name" value="Collagenase (Catalytic Domain)"/>
    <property type="match status" value="1"/>
</dbReference>
<organism evidence="11 12">
    <name type="scientific">Exocentrus adspersus</name>
    <dbReference type="NCBI Taxonomy" id="1586481"/>
    <lineage>
        <taxon>Eukaryota</taxon>
        <taxon>Metazoa</taxon>
        <taxon>Ecdysozoa</taxon>
        <taxon>Arthropoda</taxon>
        <taxon>Hexapoda</taxon>
        <taxon>Insecta</taxon>
        <taxon>Pterygota</taxon>
        <taxon>Neoptera</taxon>
        <taxon>Endopterygota</taxon>
        <taxon>Coleoptera</taxon>
        <taxon>Polyphaga</taxon>
        <taxon>Cucujiformia</taxon>
        <taxon>Chrysomeloidea</taxon>
        <taxon>Cerambycidae</taxon>
        <taxon>Lamiinae</taxon>
        <taxon>Acanthocinini</taxon>
        <taxon>Exocentrus</taxon>
    </lineage>
</organism>
<reference evidence="11 12" key="1">
    <citation type="journal article" date="2023" name="Insect Mol. Biol.">
        <title>Genome sequencing provides insights into the evolution of gene families encoding plant cell wall-degrading enzymes in longhorned beetles.</title>
        <authorList>
            <person name="Shin N.R."/>
            <person name="Okamura Y."/>
            <person name="Kirsch R."/>
            <person name="Pauchet Y."/>
        </authorList>
    </citation>
    <scope>NUCLEOTIDE SEQUENCE [LARGE SCALE GENOMIC DNA]</scope>
    <source>
        <strain evidence="11">EAD_L_NR</strain>
    </source>
</reference>
<evidence type="ECO:0000259" key="10">
    <source>
        <dbReference type="Pfam" id="PF05649"/>
    </source>
</evidence>
<comment type="cofactor">
    <cofactor evidence="1">
        <name>Zn(2+)</name>
        <dbReference type="ChEBI" id="CHEBI:29105"/>
    </cofactor>
</comment>
<evidence type="ECO:0000256" key="4">
    <source>
        <dbReference type="ARBA" id="ARBA00022670"/>
    </source>
</evidence>
<dbReference type="Pfam" id="PF05649">
    <property type="entry name" value="Peptidase_M13_N"/>
    <property type="match status" value="1"/>
</dbReference>
<evidence type="ECO:0008006" key="13">
    <source>
        <dbReference type="Google" id="ProtNLM"/>
    </source>
</evidence>
<keyword evidence="7" id="KW-0862">Zinc</keyword>
<dbReference type="InterPro" id="IPR024079">
    <property type="entry name" value="MetalloPept_cat_dom_sf"/>
</dbReference>
<dbReference type="Pfam" id="PF01431">
    <property type="entry name" value="Peptidase_M13"/>
    <property type="match status" value="1"/>
</dbReference>
<dbReference type="GO" id="GO:0005886">
    <property type="term" value="C:plasma membrane"/>
    <property type="evidence" value="ECO:0007669"/>
    <property type="project" value="UniProtKB-SubCell"/>
</dbReference>
<keyword evidence="8" id="KW-0482">Metalloprotease</keyword>
<evidence type="ECO:0000256" key="1">
    <source>
        <dbReference type="ARBA" id="ARBA00001947"/>
    </source>
</evidence>
<feature type="domain" description="Peptidase M13 C-terminal" evidence="9">
    <location>
        <begin position="548"/>
        <end position="749"/>
    </location>
</feature>
<dbReference type="PANTHER" id="PTHR11733">
    <property type="entry name" value="ZINC METALLOPROTEASE FAMILY M13 NEPRILYSIN-RELATED"/>
    <property type="match status" value="1"/>
</dbReference>
<proteinExistence type="inferred from homology"/>
<name>A0AAV8VQ40_9CUCU</name>
<dbReference type="Proteomes" id="UP001159042">
    <property type="component" value="Unassembled WGS sequence"/>
</dbReference>
<dbReference type="PROSITE" id="PS51885">
    <property type="entry name" value="NEPRILYSIN"/>
    <property type="match status" value="1"/>
</dbReference>
<dbReference type="InterPro" id="IPR000718">
    <property type="entry name" value="Peptidase_M13"/>
</dbReference>
<sequence>MGHWDKKNNACISRVNVADVMKNERAVMKPLAMALMVFLSFASALDEQIDDSEIPELSYMNLDADPCEDFYEYACGNFKNVHPLPGDTLVVDHFTLLEKSLLELSIAILSSRDTDQDPFALKKARSAYRSCVDLDYVDTLPNPELSIIEEEGGFPLVQPSNSTTTFGWNEIGEAVGKYGVPMMFSLEAYSDLNNASKNLIRIYSDQISNPTLFRPYIPQSYEEVIQEGFESFGNKRRFRSNTLAPFDVFLRSVAFKLRDAVGSFLSDEEVIANINDMANFMRGVYQGGYVPDNVTVTEFGNMSITLARLNQWTREQFGDDVQLNWIEYLGRLLQNSGVVVDETTEILTPTGTAKLLYGILNLVRLTKPETVKNFVLMRVFLYMAPDGDWETRAAFERYYKGINLSLLPRNEYCARKIIDSVGTASLSFAVAYEYQLRYFNVNKFAQALQMIRDLQDSFKEIIGEITWMDDESKAVAVQKVRNMVTMLGYPDLVSNKTTLDKFYENVRVCKWDNYGNSWRIRAFKQAYQISQLAKRDRTFWDKSPFEVNAYYNRPNNKIIFPVAVLNPVFFGSNVTVLDYGRIGSVIGHEITHGFDSQGQMYDQDGVMKQWWSQDTKTHFQEKARCFVDQYDQYYVPEIDAYINGTVTLNENIADNGGARESYKAMKKLLTRSGRSPRTKNYDADQLFFIGYGTMWCNNPSTQYLMAMKNDQHAVARWRVNGVLSNMEQFSEAFKCGAGSKMNPEKRCRLW</sequence>
<accession>A0AAV8VQ40</accession>
<evidence type="ECO:0000256" key="3">
    <source>
        <dbReference type="ARBA" id="ARBA00007357"/>
    </source>
</evidence>
<dbReference type="PRINTS" id="PR00786">
    <property type="entry name" value="NEPRILYSIN"/>
</dbReference>
<gene>
    <name evidence="11" type="ORF">NQ315_000206</name>
</gene>
<dbReference type="EMBL" id="JANEYG010000041">
    <property type="protein sequence ID" value="KAJ8916562.1"/>
    <property type="molecule type" value="Genomic_DNA"/>
</dbReference>
<keyword evidence="12" id="KW-1185">Reference proteome</keyword>
<dbReference type="InterPro" id="IPR042089">
    <property type="entry name" value="Peptidase_M13_dom_2"/>
</dbReference>
<dbReference type="InterPro" id="IPR008753">
    <property type="entry name" value="Peptidase_M13_N"/>
</dbReference>
<comment type="subcellular location">
    <subcellularLocation>
        <location evidence="2">Cell membrane</location>
        <topology evidence="2">Single-pass type II membrane protein</topology>
    </subcellularLocation>
</comment>
<dbReference type="CDD" id="cd08662">
    <property type="entry name" value="M13"/>
    <property type="match status" value="1"/>
</dbReference>
<evidence type="ECO:0000256" key="7">
    <source>
        <dbReference type="ARBA" id="ARBA00022833"/>
    </source>
</evidence>
<keyword evidence="6" id="KW-0378">Hydrolase</keyword>
<protein>
    <recommendedName>
        <fullName evidence="13">Neprilysin</fullName>
    </recommendedName>
</protein>
<dbReference type="GO" id="GO:0016485">
    <property type="term" value="P:protein processing"/>
    <property type="evidence" value="ECO:0007669"/>
    <property type="project" value="TreeGrafter"/>
</dbReference>
<feature type="domain" description="Peptidase M13 N-terminal" evidence="10">
    <location>
        <begin position="66"/>
        <end position="490"/>
    </location>
</feature>
<evidence type="ECO:0000256" key="8">
    <source>
        <dbReference type="ARBA" id="ARBA00023049"/>
    </source>
</evidence>
<dbReference type="GO" id="GO:0004222">
    <property type="term" value="F:metalloendopeptidase activity"/>
    <property type="evidence" value="ECO:0007669"/>
    <property type="project" value="InterPro"/>
</dbReference>
<evidence type="ECO:0000259" key="9">
    <source>
        <dbReference type="Pfam" id="PF01431"/>
    </source>
</evidence>
<dbReference type="PANTHER" id="PTHR11733:SF167">
    <property type="entry name" value="FI17812P1-RELATED"/>
    <property type="match status" value="1"/>
</dbReference>
<evidence type="ECO:0000256" key="6">
    <source>
        <dbReference type="ARBA" id="ARBA00022801"/>
    </source>
</evidence>
<evidence type="ECO:0000313" key="11">
    <source>
        <dbReference type="EMBL" id="KAJ8916562.1"/>
    </source>
</evidence>
<dbReference type="Gene3D" id="1.10.1380.10">
    <property type="entry name" value="Neutral endopeptidase , domain2"/>
    <property type="match status" value="1"/>
</dbReference>
<dbReference type="InterPro" id="IPR018497">
    <property type="entry name" value="Peptidase_M13_C"/>
</dbReference>